<keyword evidence="1" id="KW-0732">Signal</keyword>
<reference evidence="3" key="1">
    <citation type="submission" date="2018-05" db="EMBL/GenBank/DDBJ databases">
        <authorList>
            <person name="Lanie J.A."/>
            <person name="Ng W.-L."/>
            <person name="Kazmierczak K.M."/>
            <person name="Andrzejewski T.M."/>
            <person name="Davidsen T.M."/>
            <person name="Wayne K.J."/>
            <person name="Tettelin H."/>
            <person name="Glass J.I."/>
            <person name="Rusch D."/>
            <person name="Podicherti R."/>
            <person name="Tsui H.-C.T."/>
            <person name="Winkler M.E."/>
        </authorList>
    </citation>
    <scope>NUCLEOTIDE SEQUENCE</scope>
</reference>
<gene>
    <name evidence="3" type="ORF">METZ01_LOCUS160577</name>
</gene>
<sequence length="735" mass="78246">PFFHAATLDETMGDDWNFQNYPHGVDYAYELTLSTQRNLYIDTCDTLTNFDTIVSIKDACGNDVSIIESDDGTPDFCPEASVDPPYFASIIDSINLEAGTYYIVLDGYSGTTGNYAVAVGTLPSIVSSAIAEDDSYLEIRFSEGMYTEATGNGALETSDFEISFNQNGGTATGVDIDYMSNTSGGALEGGEDTVRFAIAVQGESTGLEQVTIRTQSNASIFNSFGIGLLRSASITQNLSDQIAPFLVSSNPDDGAINIATYSDITLEFSEPIQNADETDINNSNSENSILLKNENTGESLSYTITTSNNTNFNIFPDEDLPEYSYIQIILLSNIEDTNGNVFGNDTIQFQTADESPPQIQSSNLASTNEYVVIVFNESIYSTSSGSGGIEISDLNYTFESNGGNCESASILSLNNYTGALLTGGETTIHAFIQLDGSPSGTETIILSPADGSSIYDQAGNPMHPSSTTATLVFNASALILSQSLADSNEFVDVTFSSGVFGDAGQTEAVDISDIYIALTPNDGNATELSITNLSNTAGNGLSGGEETIRIHLSFNNLPSGVETILIRPSGETQIYNSAGVLVPESENTGQIVLFDQLPPGGDADAEDGAVDVDQGDSLSMTFTDDLYNPETGELATLSELAEFVTLRSGDSSGTDIPFDLIMEGSPPTLIVVPLDEYESEQDIYFSFNAVLADANGNTVEFSFEASFSIADYLPPIVDSSALALDNTYIDLIFDE</sequence>
<evidence type="ECO:0000313" key="3">
    <source>
        <dbReference type="EMBL" id="SVB07723.1"/>
    </source>
</evidence>
<dbReference type="Gene3D" id="2.60.120.380">
    <property type="match status" value="1"/>
</dbReference>
<evidence type="ECO:0000256" key="1">
    <source>
        <dbReference type="ARBA" id="ARBA00022729"/>
    </source>
</evidence>
<protein>
    <recommendedName>
        <fullName evidence="2">SbsA Ig-like domain-containing protein</fullName>
    </recommendedName>
</protein>
<accession>A0A382B379</accession>
<organism evidence="3">
    <name type="scientific">marine metagenome</name>
    <dbReference type="NCBI Taxonomy" id="408172"/>
    <lineage>
        <taxon>unclassified sequences</taxon>
        <taxon>metagenomes</taxon>
        <taxon>ecological metagenomes</taxon>
    </lineage>
</organism>
<feature type="non-terminal residue" evidence="3">
    <location>
        <position position="735"/>
    </location>
</feature>
<dbReference type="EMBL" id="UINC01027819">
    <property type="protein sequence ID" value="SVB07723.1"/>
    <property type="molecule type" value="Genomic_DNA"/>
</dbReference>
<evidence type="ECO:0000259" key="2">
    <source>
        <dbReference type="Pfam" id="PF13205"/>
    </source>
</evidence>
<feature type="domain" description="SbsA Ig-like" evidence="2">
    <location>
        <begin position="240"/>
        <end position="351"/>
    </location>
</feature>
<dbReference type="InterPro" id="IPR032812">
    <property type="entry name" value="SbsA_Ig"/>
</dbReference>
<dbReference type="Pfam" id="PF13205">
    <property type="entry name" value="Big_5"/>
    <property type="match status" value="1"/>
</dbReference>
<name>A0A382B379_9ZZZZ</name>
<dbReference type="AlphaFoldDB" id="A0A382B379"/>
<feature type="non-terminal residue" evidence="3">
    <location>
        <position position="1"/>
    </location>
</feature>
<proteinExistence type="predicted"/>